<evidence type="ECO:0000256" key="1">
    <source>
        <dbReference type="SAM" id="MobiDB-lite"/>
    </source>
</evidence>
<name>D7BLY8_ARCHD</name>
<dbReference type="NCBIfam" id="NF033681">
    <property type="entry name" value="ExeM_NucH_DNase"/>
    <property type="match status" value="1"/>
</dbReference>
<dbReference type="PANTHER" id="PTHR42834">
    <property type="entry name" value="ENDONUCLEASE/EXONUCLEASE/PHOSPHATASE FAMILY PROTEIN (AFU_ORTHOLOGUE AFUA_3G09210)"/>
    <property type="match status" value="1"/>
</dbReference>
<dbReference type="PROSITE" id="PS51841">
    <property type="entry name" value="LTD"/>
    <property type="match status" value="1"/>
</dbReference>
<dbReference type="AlphaFoldDB" id="D7BLY8"/>
<dbReference type="InterPro" id="IPR047971">
    <property type="entry name" value="ExeM-like"/>
</dbReference>
<keyword evidence="2" id="KW-0472">Membrane</keyword>
<dbReference type="SUPFAM" id="SSF74853">
    <property type="entry name" value="Lamin A/C globular tail domain"/>
    <property type="match status" value="1"/>
</dbReference>
<sequence>MIVAPMVALPMMALPAQATTANDDVVISEVYVKGDTKDGKYYDFVELYNPTNKKISLTNYSVEYFSSKGKGTGAVKLLGDIAPKGHFLILGNGKNPNQKLQQDAKGKLNMAVASGSVKLTKDGATEVDLFGWGAPRLFEKVALNKKTDAATSYQRTNPDKDTNDNSVDFTVAEATPTFTGGDAKLADNPVPPVDKPAQPGGDSGERTTPAPEAPADPAPAGQKLAIADIQGTGSESPHKGKEVTTTGVVTAVYKYGFYGFYMQTPGDDKTPDASDGIFVYSPKENSVKFADIAVGKQVEVTGTVDEYYGLTQIKHKSLTVLPDAPEKVKPVVLNKIPDGDEAREKLEGMLVKVTGKYTVSSNYNTNRHGTLDLAPGESPFRNPSDVTADKAQWPMIKEKNERERIALDDGSSVDYTKKDKKAWTHYDSPVPYLDVNNPLRVGTVVTLPQEMILDYRSNQTNKDTYEKCWSLQPTKPLSDKKDLANKEWTNWVQFTSTRQDAPQFTEGNLSITSFNVLNYFTTLGEEFKCKGYSSHDGIQLTSNNTCNARGAASQKAFEMQQSKIVKAINALDSSIVGLEEIENSVKFGKDRDTALNALVAALNKDAGREKWVAVKSPAADKLPALDKQDFIRLAFIYQKDKVKTVGESEVLIDGKQWAYARQPLAQKFVALENGKESGKPFVIVVNHLKSKGSDKDPGHPDDGFQGNNNHLRVLQVTEMAQWVAKKFADEPVFILGDLNSYTFEDPLMTLEKEFGYTSIAQKTGIKNHSYQYGGLVGSLDHALGNPAAMAMVKAADVWNVNAMEPLAFEYSRYNYNINYKNLFDAASPFRSSDHDPIKVAIETREKKAEEPKTVSPGATAVMPHADDPAACKVKPFVTVTPVDGVTYSITVDGKEIQPRDTDANTFEYDYGKTVVVTAKLADGYTLAEGAQTTWTWTAPSLEELKCVIPQTELTPATTKPAETKKTGTAAQDSQKQTEPTQQVTGLAKTGASVLVITGVALLLIVGGTVLTRRRQK</sequence>
<keyword evidence="6" id="KW-1185">Reference proteome</keyword>
<dbReference type="HOGENOM" id="CLU_006338_2_0_11"/>
<dbReference type="Proteomes" id="UP000000376">
    <property type="component" value="Chromosome"/>
</dbReference>
<evidence type="ECO:0000313" key="5">
    <source>
        <dbReference type="EMBL" id="ADH91937.1"/>
    </source>
</evidence>
<dbReference type="Gene3D" id="3.60.10.10">
    <property type="entry name" value="Endonuclease/exonuclease/phosphatase"/>
    <property type="match status" value="1"/>
</dbReference>
<dbReference type="InterPro" id="IPR036691">
    <property type="entry name" value="Endo/exonu/phosph_ase_sf"/>
</dbReference>
<evidence type="ECO:0000259" key="4">
    <source>
        <dbReference type="PROSITE" id="PS51841"/>
    </source>
</evidence>
<feature type="region of interest" description="Disordered" evidence="1">
    <location>
        <begin position="178"/>
        <end position="219"/>
    </location>
</feature>
<gene>
    <name evidence="5" type="ordered locus">Arch_0174</name>
</gene>
<dbReference type="SUPFAM" id="SSF56219">
    <property type="entry name" value="DNase I-like"/>
    <property type="match status" value="1"/>
</dbReference>
<dbReference type="Pfam" id="PF00932">
    <property type="entry name" value="LTD"/>
    <property type="match status" value="1"/>
</dbReference>
<keyword evidence="2" id="KW-1133">Transmembrane helix</keyword>
<feature type="compositionally biased region" description="Polar residues" evidence="1">
    <location>
        <begin position="971"/>
        <end position="983"/>
    </location>
</feature>
<keyword evidence="3" id="KW-0732">Signal</keyword>
<dbReference type="STRING" id="644284.Arch_0174"/>
<reference evidence="5 6" key="1">
    <citation type="journal article" date="2010" name="Stand. Genomic Sci.">
        <title>Complete genome sequence of Arcanobacterium haemolyticum type strain (11018).</title>
        <authorList>
            <person name="Yasawong M."/>
            <person name="Teshima H."/>
            <person name="Lapidus A."/>
            <person name="Nolan M."/>
            <person name="Lucas S."/>
            <person name="Glavina Del Rio T."/>
            <person name="Tice H."/>
            <person name="Cheng J."/>
            <person name="Bruce D."/>
            <person name="Detter C."/>
            <person name="Tapia R."/>
            <person name="Han C."/>
            <person name="Goodwin L."/>
            <person name="Pitluck S."/>
            <person name="Liolios K."/>
            <person name="Ivanova N."/>
            <person name="Mavromatis K."/>
            <person name="Mikhailova N."/>
            <person name="Pati A."/>
            <person name="Chen A."/>
            <person name="Palaniappan K."/>
            <person name="Land M."/>
            <person name="Hauser L."/>
            <person name="Chang Y."/>
            <person name="Jeffries C."/>
            <person name="Rohde M."/>
            <person name="Sikorski J."/>
            <person name="Pukall R."/>
            <person name="Goker M."/>
            <person name="Woyke T."/>
            <person name="Bristow J."/>
            <person name="Eisen J."/>
            <person name="Markowitz V."/>
            <person name="Hugenholtz P."/>
            <person name="Kyrpides N."/>
            <person name="Klenk H."/>
        </authorList>
    </citation>
    <scope>NUCLEOTIDE SEQUENCE [LARGE SCALE GENOMIC DNA]</scope>
    <source>
        <strain evidence="6">ATCC 9345 / DSM 20595 / CCUG 17215 / LMG 16163 / NBRC 15585 / NCTC 8452 / 11018</strain>
    </source>
</reference>
<accession>D7BLY8</accession>
<evidence type="ECO:0000256" key="2">
    <source>
        <dbReference type="SAM" id="Phobius"/>
    </source>
</evidence>
<evidence type="ECO:0000256" key="3">
    <source>
        <dbReference type="SAM" id="SignalP"/>
    </source>
</evidence>
<feature type="signal peptide" evidence="3">
    <location>
        <begin position="1"/>
        <end position="18"/>
    </location>
</feature>
<feature type="region of interest" description="Disordered" evidence="1">
    <location>
        <begin position="955"/>
        <end position="983"/>
    </location>
</feature>
<feature type="chain" id="PRO_5005672023" evidence="3">
    <location>
        <begin position="19"/>
        <end position="1016"/>
    </location>
</feature>
<dbReference type="PANTHER" id="PTHR42834:SF1">
    <property type="entry name" value="ENDONUCLEASE_EXONUCLEASE_PHOSPHATASE FAMILY PROTEIN (AFU_ORTHOLOGUE AFUA_3G09210)"/>
    <property type="match status" value="1"/>
</dbReference>
<feature type="compositionally biased region" description="Low complexity" evidence="1">
    <location>
        <begin position="955"/>
        <end position="970"/>
    </location>
</feature>
<dbReference type="InterPro" id="IPR001322">
    <property type="entry name" value="Lamin_tail_dom"/>
</dbReference>
<feature type="transmembrane region" description="Helical" evidence="2">
    <location>
        <begin position="990"/>
        <end position="1010"/>
    </location>
</feature>
<dbReference type="EMBL" id="CP002045">
    <property type="protein sequence ID" value="ADH91937.1"/>
    <property type="molecule type" value="Genomic_DNA"/>
</dbReference>
<dbReference type="InterPro" id="IPR036415">
    <property type="entry name" value="Lamin_tail_dom_sf"/>
</dbReference>
<organism evidence="5 6">
    <name type="scientific">Arcanobacterium haemolyticum (strain ATCC 9345 / DSM 20595 / CCM 5947 / CCUG 17215 / LMG 16163 / NBRC 15585 / NCTC 8452 / 11018)</name>
    <dbReference type="NCBI Taxonomy" id="644284"/>
    <lineage>
        <taxon>Bacteria</taxon>
        <taxon>Bacillati</taxon>
        <taxon>Actinomycetota</taxon>
        <taxon>Actinomycetes</taxon>
        <taxon>Actinomycetales</taxon>
        <taxon>Actinomycetaceae</taxon>
        <taxon>Arcanobacterium</taxon>
    </lineage>
</organism>
<keyword evidence="2" id="KW-0812">Transmembrane</keyword>
<dbReference type="CDD" id="cd04486">
    <property type="entry name" value="YhcR_OBF_like"/>
    <property type="match status" value="1"/>
</dbReference>
<evidence type="ECO:0000313" key="6">
    <source>
        <dbReference type="Proteomes" id="UP000000376"/>
    </source>
</evidence>
<feature type="domain" description="LTD" evidence="4">
    <location>
        <begin position="10"/>
        <end position="134"/>
    </location>
</feature>
<proteinExistence type="predicted"/>
<dbReference type="CDD" id="cd10283">
    <property type="entry name" value="MnuA_DNase1-like"/>
    <property type="match status" value="1"/>
</dbReference>
<protein>
    <submittedName>
        <fullName evidence="5">LPXTG-motif cell wall anchor domain protein</fullName>
    </submittedName>
</protein>
<dbReference type="eggNOG" id="COG2374">
    <property type="taxonomic scope" value="Bacteria"/>
</dbReference>
<dbReference type="KEGG" id="ahe:Arch_0174"/>